<accession>V9Z720</accession>
<geneLocation type="plasmid" evidence="1">
    <name>pFRL3</name>
</geneLocation>
<proteinExistence type="predicted"/>
<dbReference type="EMBL" id="KF602048">
    <property type="protein sequence ID" value="AHE39186.1"/>
    <property type="molecule type" value="Genomic_DNA"/>
</dbReference>
<name>V9Z720_9ACTN</name>
<evidence type="ECO:0000313" key="1">
    <source>
        <dbReference type="EMBL" id="AHE39186.1"/>
    </source>
</evidence>
<reference evidence="1" key="1">
    <citation type="submission" date="2013-09" db="EMBL/GenBank/DDBJ databases">
        <title>Complete nucleotide sequence of Streptomyces linear plasmid pFRL3.</title>
        <authorList>
            <person name="Chen Z."/>
            <person name="Fang P."/>
            <person name="Qin Z."/>
        </authorList>
    </citation>
    <scope>NUCLEOTIDE SEQUENCE</scope>
    <source>
        <plasmid evidence="1">pFRL3</plasmid>
    </source>
</reference>
<dbReference type="RefSeq" id="WP_024126567.1">
    <property type="nucleotide sequence ID" value="NC_023283.1"/>
</dbReference>
<dbReference type="AlphaFoldDB" id="V9Z720"/>
<protein>
    <submittedName>
        <fullName evidence="1">Uncharacterized protein</fullName>
    </submittedName>
</protein>
<keyword evidence="1" id="KW-0614">Plasmid</keyword>
<gene>
    <name evidence="1" type="ORF">pFRL3_409</name>
</gene>
<sequence>MSTAQQDPTGYAHIISTSPIMVDLEGGRRGLVNPAWCGWVSPGITGAHPYSGYRTVVDCPDCIRIDDCDESDGCSHHAHK</sequence>
<organism evidence="1">
    <name type="scientific">Streptomyces sp. FR1</name>
    <dbReference type="NCBI Taxonomy" id="349971"/>
    <lineage>
        <taxon>Bacteria</taxon>
        <taxon>Bacillati</taxon>
        <taxon>Actinomycetota</taxon>
        <taxon>Actinomycetes</taxon>
        <taxon>Kitasatosporales</taxon>
        <taxon>Streptomycetaceae</taxon>
        <taxon>Streptomyces</taxon>
    </lineage>
</organism>